<feature type="domain" description="Phospholipid/glycerol acyltransferase" evidence="20">
    <location>
        <begin position="68"/>
        <end position="183"/>
    </location>
</feature>
<keyword evidence="12 18" id="KW-0443">Lipid metabolism</keyword>
<dbReference type="GO" id="GO:0003841">
    <property type="term" value="F:1-acylglycerol-3-phosphate O-acyltransferase activity"/>
    <property type="evidence" value="ECO:0007669"/>
    <property type="project" value="UniProtKB-UniRule"/>
</dbReference>
<dbReference type="Pfam" id="PF01553">
    <property type="entry name" value="Acyltransferase"/>
    <property type="match status" value="1"/>
</dbReference>
<dbReference type="HOGENOM" id="CLU_027938_6_3_7"/>
<evidence type="ECO:0000256" key="14">
    <source>
        <dbReference type="ARBA" id="ARBA00023209"/>
    </source>
</evidence>
<comment type="similarity">
    <text evidence="5 18">Belongs to the 1-acyl-sn-glycerol-3-phosphate acyltransferase family.</text>
</comment>
<feature type="transmembrane region" description="Helical" evidence="19">
    <location>
        <begin position="12"/>
        <end position="32"/>
    </location>
</feature>
<evidence type="ECO:0000256" key="4">
    <source>
        <dbReference type="ARBA" id="ARBA00005189"/>
    </source>
</evidence>
<evidence type="ECO:0000256" key="8">
    <source>
        <dbReference type="ARBA" id="ARBA00022475"/>
    </source>
</evidence>
<dbReference type="EMBL" id="AP014523">
    <property type="protein sequence ID" value="BAO97361.1"/>
    <property type="molecule type" value="Genomic_DNA"/>
</dbReference>
<name>A0A060PZ19_HELPX</name>
<evidence type="ECO:0000256" key="7">
    <source>
        <dbReference type="ARBA" id="ARBA00016139"/>
    </source>
</evidence>
<dbReference type="EC" id="2.3.1.51" evidence="6 18"/>
<reference evidence="21 22" key="1">
    <citation type="submission" date="2013-11" db="EMBL/GenBank/DDBJ databases">
        <title>Estimation of Helicobacter pylori bacteriophage ecology using H. pylori isolates.</title>
        <authorList>
            <person name="Uchiyama J."/>
            <person name="Takemura-Uchiyama I."/>
            <person name="Ujihara T."/>
            <person name="Matsuzaki S."/>
        </authorList>
    </citation>
    <scope>NUCLEOTIDE SEQUENCE [LARGE SCALE GENOMIC DNA]</scope>
    <source>
        <strain evidence="21 22">NY40</strain>
    </source>
</reference>
<dbReference type="PANTHER" id="PTHR10434:SF59">
    <property type="entry name" value="1-ACYL-SN-GLYCEROL-3-PHOSPHATE ACYLTRANSFERASE"/>
    <property type="match status" value="1"/>
</dbReference>
<comment type="pathway">
    <text evidence="3">Phospholipid metabolism; CDP-diacylglycerol biosynthesis; CDP-diacylglycerol from sn-glycerol 3-phosphate: step 2/3.</text>
</comment>
<evidence type="ECO:0000256" key="6">
    <source>
        <dbReference type="ARBA" id="ARBA00013211"/>
    </source>
</evidence>
<keyword evidence="11 18" id="KW-0808">Transferase</keyword>
<accession>A0A060PZ19</accession>
<evidence type="ECO:0000256" key="10">
    <source>
        <dbReference type="ARBA" id="ARBA00022519"/>
    </source>
</evidence>
<evidence type="ECO:0000256" key="2">
    <source>
        <dbReference type="ARBA" id="ARBA00004417"/>
    </source>
</evidence>
<dbReference type="InterPro" id="IPR002123">
    <property type="entry name" value="Plipid/glycerol_acylTrfase"/>
</dbReference>
<organism evidence="21 22">
    <name type="scientific">Helicobacter pylori NY40</name>
    <dbReference type="NCBI Taxonomy" id="1426844"/>
    <lineage>
        <taxon>Bacteria</taxon>
        <taxon>Pseudomonadati</taxon>
        <taxon>Campylobacterota</taxon>
        <taxon>Epsilonproteobacteria</taxon>
        <taxon>Campylobacterales</taxon>
        <taxon>Helicobacteraceae</taxon>
        <taxon>Helicobacter</taxon>
    </lineage>
</organism>
<evidence type="ECO:0000256" key="16">
    <source>
        <dbReference type="ARBA" id="ARBA00023315"/>
    </source>
</evidence>
<dbReference type="CDD" id="cd07989">
    <property type="entry name" value="LPLAT_AGPAT-like"/>
    <property type="match status" value="1"/>
</dbReference>
<sequence length="240" mass="27767">MKSNKKSNRLRAIYRALVIAIGLAVIIVFNYFNRKNNNARSSRRACSCFFSLTRVHLEKIGAFDTDAKLIVLNHQSLLDIIYLEAYHPSNICWIAKKELGEIPFYGHALTDTGMILIDREDKKGIVSLLKACKKKLDQNRPLVIFPEGTRGKGGEKFLPFKQGAKIIAEKFQLKIQPMVLINSIKIFNSKPLEAYKARTRLVMLESYTPDFNSPTWYEELQERMQKEYLKHYHELNPSEQ</sequence>
<dbReference type="GO" id="GO:0005886">
    <property type="term" value="C:plasma membrane"/>
    <property type="evidence" value="ECO:0007669"/>
    <property type="project" value="UniProtKB-SubCell"/>
</dbReference>
<evidence type="ECO:0000256" key="3">
    <source>
        <dbReference type="ARBA" id="ARBA00004728"/>
    </source>
</evidence>
<keyword evidence="19" id="KW-0812">Transmembrane</keyword>
<protein>
    <recommendedName>
        <fullName evidence="7 18">1-acyl-sn-glycerol-3-phosphate acyltransferase</fullName>
        <ecNumber evidence="6 18">2.3.1.51</ecNumber>
    </recommendedName>
</protein>
<keyword evidence="19" id="KW-1133">Transmembrane helix</keyword>
<evidence type="ECO:0000256" key="19">
    <source>
        <dbReference type="SAM" id="Phobius"/>
    </source>
</evidence>
<evidence type="ECO:0000256" key="15">
    <source>
        <dbReference type="ARBA" id="ARBA00023264"/>
    </source>
</evidence>
<proteinExistence type="inferred from homology"/>
<keyword evidence="14 18" id="KW-0594">Phospholipid biosynthesis</keyword>
<gene>
    <name evidence="21" type="ORF">NY40_0338</name>
</gene>
<dbReference type="NCBIfam" id="TIGR00530">
    <property type="entry name" value="AGP_acyltrn"/>
    <property type="match status" value="1"/>
</dbReference>
<dbReference type="PANTHER" id="PTHR10434">
    <property type="entry name" value="1-ACYL-SN-GLYCEROL-3-PHOSPHATE ACYLTRANSFERASE"/>
    <property type="match status" value="1"/>
</dbReference>
<keyword evidence="15 18" id="KW-1208">Phospholipid metabolism</keyword>
<dbReference type="SMART" id="SM00563">
    <property type="entry name" value="PlsC"/>
    <property type="match status" value="1"/>
</dbReference>
<dbReference type="InterPro" id="IPR004552">
    <property type="entry name" value="AGP_acyltrans"/>
</dbReference>
<keyword evidence="8" id="KW-1003">Cell membrane</keyword>
<evidence type="ECO:0000256" key="5">
    <source>
        <dbReference type="ARBA" id="ARBA00008655"/>
    </source>
</evidence>
<dbReference type="SUPFAM" id="SSF69593">
    <property type="entry name" value="Glycerol-3-phosphate (1)-acyltransferase"/>
    <property type="match status" value="1"/>
</dbReference>
<evidence type="ECO:0000256" key="12">
    <source>
        <dbReference type="ARBA" id="ARBA00023098"/>
    </source>
</evidence>
<comment type="pathway">
    <text evidence="4">Lipid metabolism.</text>
</comment>
<keyword evidence="10" id="KW-0997">Cell inner membrane</keyword>
<comment type="function">
    <text evidence="17">Converts lysophosphatidic acid (LPA) into phosphatidic acid by incorporating acyl moiety at the 2 position.</text>
</comment>
<dbReference type="GO" id="GO:0016024">
    <property type="term" value="P:CDP-diacylglycerol biosynthetic process"/>
    <property type="evidence" value="ECO:0007669"/>
    <property type="project" value="UniProtKB-UniPathway"/>
</dbReference>
<evidence type="ECO:0000256" key="1">
    <source>
        <dbReference type="ARBA" id="ARBA00001141"/>
    </source>
</evidence>
<evidence type="ECO:0000313" key="22">
    <source>
        <dbReference type="Proteomes" id="UP000031662"/>
    </source>
</evidence>
<dbReference type="AlphaFoldDB" id="A0A060PZ19"/>
<evidence type="ECO:0000256" key="11">
    <source>
        <dbReference type="ARBA" id="ARBA00022679"/>
    </source>
</evidence>
<evidence type="ECO:0000259" key="20">
    <source>
        <dbReference type="SMART" id="SM00563"/>
    </source>
</evidence>
<keyword evidence="9 18" id="KW-0444">Lipid biosynthesis</keyword>
<dbReference type="RefSeq" id="WP_041049939.1">
    <property type="nucleotide sequence ID" value="NZ_AP014523.1"/>
</dbReference>
<dbReference type="UniPathway" id="UPA00557">
    <property type="reaction ID" value="UER00613"/>
</dbReference>
<comment type="catalytic activity">
    <reaction evidence="1 18">
        <text>a 1-acyl-sn-glycero-3-phosphate + an acyl-CoA = a 1,2-diacyl-sn-glycero-3-phosphate + CoA</text>
        <dbReference type="Rhea" id="RHEA:19709"/>
        <dbReference type="ChEBI" id="CHEBI:57287"/>
        <dbReference type="ChEBI" id="CHEBI:57970"/>
        <dbReference type="ChEBI" id="CHEBI:58342"/>
        <dbReference type="ChEBI" id="CHEBI:58608"/>
        <dbReference type="EC" id="2.3.1.51"/>
    </reaction>
</comment>
<evidence type="ECO:0000256" key="18">
    <source>
        <dbReference type="RuleBase" id="RU361267"/>
    </source>
</evidence>
<evidence type="ECO:0000256" key="9">
    <source>
        <dbReference type="ARBA" id="ARBA00022516"/>
    </source>
</evidence>
<evidence type="ECO:0000313" key="21">
    <source>
        <dbReference type="EMBL" id="BAO97361.1"/>
    </source>
</evidence>
<evidence type="ECO:0000256" key="13">
    <source>
        <dbReference type="ARBA" id="ARBA00023136"/>
    </source>
</evidence>
<comment type="domain">
    <text evidence="18">The HXXXXD motif is essential for acyltransferase activity and may constitute the binding site for the phosphate moiety of the glycerol-3-phosphate.</text>
</comment>
<evidence type="ECO:0000256" key="17">
    <source>
        <dbReference type="ARBA" id="ARBA00037183"/>
    </source>
</evidence>
<dbReference type="Proteomes" id="UP000031662">
    <property type="component" value="Chromosome"/>
</dbReference>
<keyword evidence="16 18" id="KW-0012">Acyltransferase</keyword>
<keyword evidence="13 19" id="KW-0472">Membrane</keyword>
<comment type="subcellular location">
    <subcellularLocation>
        <location evidence="2">Cell inner membrane</location>
        <topology evidence="2">Peripheral membrane protein</topology>
    </subcellularLocation>
</comment>
<dbReference type="GO" id="GO:0006654">
    <property type="term" value="P:phosphatidic acid biosynthetic process"/>
    <property type="evidence" value="ECO:0007669"/>
    <property type="project" value="TreeGrafter"/>
</dbReference>